<dbReference type="PRINTS" id="PR00458">
    <property type="entry name" value="PEROXIDASE"/>
</dbReference>
<evidence type="ECO:0000256" key="7">
    <source>
        <dbReference type="ARBA" id="ARBA00022723"/>
    </source>
</evidence>
<dbReference type="GO" id="GO:0046872">
    <property type="term" value="F:metal ion binding"/>
    <property type="evidence" value="ECO:0007669"/>
    <property type="project" value="UniProtKB-KW"/>
</dbReference>
<feature type="site" description="Transition state stabilizer" evidence="12">
    <location>
        <position position="54"/>
    </location>
</feature>
<comment type="similarity">
    <text evidence="14">Belongs to the peroxidase family.</text>
</comment>
<evidence type="ECO:0000313" key="17">
    <source>
        <dbReference type="Proteomes" id="UP000233551"/>
    </source>
</evidence>
<keyword evidence="11" id="KW-0106">Calcium</keyword>
<feature type="disulfide bond" evidence="13">
    <location>
        <begin position="27"/>
        <end position="98"/>
    </location>
</feature>
<evidence type="ECO:0000256" key="11">
    <source>
        <dbReference type="PIRSR" id="PIRSR600823-3"/>
    </source>
</evidence>
<dbReference type="PRINTS" id="PR00461">
    <property type="entry name" value="PLPEROXIDASE"/>
</dbReference>
<dbReference type="Gene3D" id="1.10.520.10">
    <property type="match status" value="1"/>
</dbReference>
<evidence type="ECO:0000256" key="14">
    <source>
        <dbReference type="RuleBase" id="RU004241"/>
    </source>
</evidence>
<keyword evidence="9" id="KW-0408">Iron</keyword>
<evidence type="ECO:0000256" key="3">
    <source>
        <dbReference type="ARBA" id="ARBA00002322"/>
    </source>
</evidence>
<keyword evidence="7 11" id="KW-0479">Metal-binding</keyword>
<keyword evidence="5" id="KW-0575">Peroxidase</keyword>
<gene>
    <name evidence="16" type="ORF">CRG98_045638</name>
</gene>
<dbReference type="GO" id="GO:0006979">
    <property type="term" value="P:response to oxidative stress"/>
    <property type="evidence" value="ECO:0007669"/>
    <property type="project" value="InterPro"/>
</dbReference>
<evidence type="ECO:0000256" key="6">
    <source>
        <dbReference type="ARBA" id="ARBA00022617"/>
    </source>
</evidence>
<name>A0A2I0HR88_PUNGR</name>
<comment type="cofactor">
    <cofactor evidence="2">
        <name>heme b</name>
        <dbReference type="ChEBI" id="CHEBI:60344"/>
    </cofactor>
</comment>
<evidence type="ECO:0000256" key="13">
    <source>
        <dbReference type="PIRSR" id="PIRSR600823-5"/>
    </source>
</evidence>
<dbReference type="PANTHER" id="PTHR31388:SF147">
    <property type="entry name" value="PEROXIDASE 58"/>
    <property type="match status" value="1"/>
</dbReference>
<feature type="binding site" evidence="11">
    <location>
        <position position="159"/>
    </location>
    <ligand>
        <name>Ca(2+)</name>
        <dbReference type="ChEBI" id="CHEBI:29108"/>
        <label>2</label>
    </ligand>
</feature>
<dbReference type="Gene3D" id="1.10.420.10">
    <property type="entry name" value="Peroxidase, domain 2"/>
    <property type="match status" value="1"/>
</dbReference>
<feature type="binding site" evidence="11">
    <location>
        <position position="151"/>
    </location>
    <ligand>
        <name>Ca(2+)</name>
        <dbReference type="ChEBI" id="CHEBI:29108"/>
        <label>2</label>
    </ligand>
</feature>
<feature type="disulfide bond" evidence="13">
    <location>
        <begin position="60"/>
        <end position="65"/>
    </location>
</feature>
<dbReference type="Pfam" id="PF00141">
    <property type="entry name" value="peroxidase"/>
    <property type="match status" value="1"/>
</dbReference>
<protein>
    <recommendedName>
        <fullName evidence="4">peroxidase</fullName>
        <ecNumber evidence="4">1.11.1.7</ecNumber>
    </recommendedName>
</protein>
<evidence type="ECO:0000256" key="10">
    <source>
        <dbReference type="PIRSR" id="PIRSR600823-1"/>
    </source>
</evidence>
<feature type="binding site" evidence="11">
    <location>
        <position position="71"/>
    </location>
    <ligand>
        <name>Ca(2+)</name>
        <dbReference type="ChEBI" id="CHEBI:29108"/>
        <label>1</label>
    </ligand>
</feature>
<keyword evidence="6" id="KW-0349">Heme</keyword>
<evidence type="ECO:0000259" key="15">
    <source>
        <dbReference type="PROSITE" id="PS50873"/>
    </source>
</evidence>
<evidence type="ECO:0000256" key="2">
    <source>
        <dbReference type="ARBA" id="ARBA00001970"/>
    </source>
</evidence>
<feature type="binding site" evidence="11">
    <location>
        <position position="62"/>
    </location>
    <ligand>
        <name>Ca(2+)</name>
        <dbReference type="ChEBI" id="CHEBI:29108"/>
        <label>1</label>
    </ligand>
</feature>
<comment type="cofactor">
    <cofactor evidence="11">
        <name>Ca(2+)</name>
        <dbReference type="ChEBI" id="CHEBI:29108"/>
    </cofactor>
    <text evidence="11">Binds 2 calcium ions per subunit.</text>
</comment>
<dbReference type="EC" id="1.11.1.7" evidence="4"/>
<dbReference type="AlphaFoldDB" id="A0A2I0HR88"/>
<evidence type="ECO:0000256" key="9">
    <source>
        <dbReference type="ARBA" id="ARBA00023004"/>
    </source>
</evidence>
<evidence type="ECO:0000256" key="4">
    <source>
        <dbReference type="ARBA" id="ARBA00012313"/>
    </source>
</evidence>
<dbReference type="STRING" id="22663.A0A2I0HR88"/>
<dbReference type="InterPro" id="IPR010255">
    <property type="entry name" value="Haem_peroxidase_sf"/>
</dbReference>
<evidence type="ECO:0000256" key="8">
    <source>
        <dbReference type="ARBA" id="ARBA00023002"/>
    </source>
</evidence>
<sequence length="223" mass="23710">MTFLYTMPAGTRTPLPLLNTNFYSSSCPNVSAIVRGVMEQAQQSDVQIGAKPIRLHFHGCFVQGCDGLESEQDANPNAGSVTGFEVADDIKAALENACPAVVSCADILAIASQVGVYGTGGPDPTLDSAFLNTLRQICPPSDDGDTMTDLDSSSPDSFDNNYFTNLQNNQGLLRTDQELTSGATDIVNWFAGSQSEFFDAFARSMVKMGSSRPLTGSSGEIRV</sequence>
<evidence type="ECO:0000256" key="12">
    <source>
        <dbReference type="PIRSR" id="PIRSR600823-4"/>
    </source>
</evidence>
<dbReference type="GO" id="GO:0140825">
    <property type="term" value="F:lactoperoxidase activity"/>
    <property type="evidence" value="ECO:0007669"/>
    <property type="project" value="UniProtKB-EC"/>
</dbReference>
<dbReference type="SUPFAM" id="SSF48113">
    <property type="entry name" value="Heme-dependent peroxidases"/>
    <property type="match status" value="1"/>
</dbReference>
<feature type="active site" description="Proton acceptor" evidence="10">
    <location>
        <position position="58"/>
    </location>
</feature>
<dbReference type="GO" id="GO:0020037">
    <property type="term" value="F:heme binding"/>
    <property type="evidence" value="ECO:0007669"/>
    <property type="project" value="InterPro"/>
</dbReference>
<accession>A0A2I0HR88</accession>
<evidence type="ECO:0000313" key="16">
    <source>
        <dbReference type="EMBL" id="PKI33970.1"/>
    </source>
</evidence>
<dbReference type="Proteomes" id="UP000233551">
    <property type="component" value="Unassembled WGS sequence"/>
</dbReference>
<feature type="binding site" evidence="11">
    <location>
        <position position="66"/>
    </location>
    <ligand>
        <name>Ca(2+)</name>
        <dbReference type="ChEBI" id="CHEBI:29108"/>
        <label>1</label>
    </ligand>
</feature>
<dbReference type="PROSITE" id="PS50873">
    <property type="entry name" value="PEROXIDASE_4"/>
    <property type="match status" value="1"/>
</dbReference>
<dbReference type="InterPro" id="IPR019794">
    <property type="entry name" value="Peroxidases_AS"/>
</dbReference>
<organism evidence="16 17">
    <name type="scientific">Punica granatum</name>
    <name type="common">Pomegranate</name>
    <dbReference type="NCBI Taxonomy" id="22663"/>
    <lineage>
        <taxon>Eukaryota</taxon>
        <taxon>Viridiplantae</taxon>
        <taxon>Streptophyta</taxon>
        <taxon>Embryophyta</taxon>
        <taxon>Tracheophyta</taxon>
        <taxon>Spermatophyta</taxon>
        <taxon>Magnoliopsida</taxon>
        <taxon>eudicotyledons</taxon>
        <taxon>Gunneridae</taxon>
        <taxon>Pentapetalae</taxon>
        <taxon>rosids</taxon>
        <taxon>malvids</taxon>
        <taxon>Myrtales</taxon>
        <taxon>Lythraceae</taxon>
        <taxon>Punica</taxon>
    </lineage>
</organism>
<comment type="caution">
    <text evidence="16">The sequence shown here is derived from an EMBL/GenBank/DDBJ whole genome shotgun (WGS) entry which is preliminary data.</text>
</comment>
<dbReference type="InterPro" id="IPR002016">
    <property type="entry name" value="Haem_peroxidase"/>
</dbReference>
<comment type="function">
    <text evidence="3">Removal of H(2)O(2), oxidation of toxic reductants, biosynthesis and degradation of lignin, suberization, auxin catabolism, response to environmental stresses such as wounding, pathogen attack and oxidative stress. These functions might be dependent on each isozyme/isoform in each plant tissue.</text>
</comment>
<dbReference type="PROSITE" id="PS00436">
    <property type="entry name" value="PEROXIDASE_2"/>
    <property type="match status" value="1"/>
</dbReference>
<reference evidence="16 17" key="1">
    <citation type="submission" date="2017-11" db="EMBL/GenBank/DDBJ databases">
        <title>De-novo sequencing of pomegranate (Punica granatum L.) genome.</title>
        <authorList>
            <person name="Akparov Z."/>
            <person name="Amiraslanov A."/>
            <person name="Hajiyeva S."/>
            <person name="Abbasov M."/>
            <person name="Kaur K."/>
            <person name="Hamwieh A."/>
            <person name="Solovyev V."/>
            <person name="Salamov A."/>
            <person name="Braich B."/>
            <person name="Kosarev P."/>
            <person name="Mahmoud A."/>
            <person name="Hajiyev E."/>
            <person name="Babayeva S."/>
            <person name="Izzatullayeva V."/>
            <person name="Mammadov A."/>
            <person name="Mammadov A."/>
            <person name="Sharifova S."/>
            <person name="Ojaghi J."/>
            <person name="Eynullazada K."/>
            <person name="Bayramov B."/>
            <person name="Abdulazimova A."/>
            <person name="Shahmuradov I."/>
        </authorList>
    </citation>
    <scope>NUCLEOTIDE SEQUENCE [LARGE SCALE GENOMIC DNA]</scope>
    <source>
        <strain evidence="17">cv. AG2017</strain>
        <tissue evidence="16">Leaf</tissue>
    </source>
</reference>
<evidence type="ECO:0000256" key="1">
    <source>
        <dbReference type="ARBA" id="ARBA00000189"/>
    </source>
</evidence>
<keyword evidence="8" id="KW-0560">Oxidoreductase</keyword>
<dbReference type="InterPro" id="IPR000823">
    <property type="entry name" value="Peroxidase_pln"/>
</dbReference>
<keyword evidence="17" id="KW-1185">Reference proteome</keyword>
<dbReference type="EMBL" id="PGOL01006189">
    <property type="protein sequence ID" value="PKI33970.1"/>
    <property type="molecule type" value="Genomic_DNA"/>
</dbReference>
<feature type="binding site" evidence="11">
    <location>
        <position position="64"/>
    </location>
    <ligand>
        <name>Ca(2+)</name>
        <dbReference type="ChEBI" id="CHEBI:29108"/>
        <label>1</label>
    </ligand>
</feature>
<dbReference type="PANTHER" id="PTHR31388">
    <property type="entry name" value="PEROXIDASE 72-RELATED"/>
    <property type="match status" value="1"/>
</dbReference>
<feature type="domain" description="Plant heme peroxidase family profile" evidence="15">
    <location>
        <begin position="17"/>
        <end position="223"/>
    </location>
</feature>
<keyword evidence="13" id="KW-1015">Disulfide bond</keyword>
<evidence type="ECO:0000256" key="5">
    <source>
        <dbReference type="ARBA" id="ARBA00022559"/>
    </source>
</evidence>
<comment type="catalytic activity">
    <reaction evidence="1">
        <text>2 a phenolic donor + H2O2 = 2 a phenolic radical donor + 2 H2O</text>
        <dbReference type="Rhea" id="RHEA:56136"/>
        <dbReference type="ChEBI" id="CHEBI:15377"/>
        <dbReference type="ChEBI" id="CHEBI:16240"/>
        <dbReference type="ChEBI" id="CHEBI:139520"/>
        <dbReference type="ChEBI" id="CHEBI:139521"/>
        <dbReference type="EC" id="1.11.1.7"/>
    </reaction>
</comment>
<proteinExistence type="inferred from homology"/>